<gene>
    <name evidence="1" type="ORF">PHISCL_01044</name>
</gene>
<dbReference type="AlphaFoldDB" id="A0A3A2ZV82"/>
<dbReference type="STRING" id="2070753.A0A3A2ZV82"/>
<evidence type="ECO:0000313" key="2">
    <source>
        <dbReference type="Proteomes" id="UP000266188"/>
    </source>
</evidence>
<sequence length="319" mass="35510">MAEGTIRVLDYTPANRFLAGQFAGLSLNSASSLIPCSWNEYSYGLLIGTLAMVEDPRQTPITSSLPTITGHLRASAGPWFWVRGAFYFLSYRMVTNGNIISLLPDINNSNWLIKSVVGLLVGGLFANWQVTWVHAIISQPLPKSFFEHFLRFRLRGATLSVLAMHMTLHSAAFKYSGRLEGILMRYFDIRFNPQDPYQLFAAALFPCTVQCVISVAVRALFVRIAASTLPADEPSIIHLDPSLYNDQSVGIAEVWSTLRSPAVARALGILKTQFTISIAITLLGEMVRPGFHKDINFPLIWFLKPVSDNVEILTNWWAG</sequence>
<organism evidence="1 2">
    <name type="scientific">Aspergillus sclerotialis</name>
    <dbReference type="NCBI Taxonomy" id="2070753"/>
    <lineage>
        <taxon>Eukaryota</taxon>
        <taxon>Fungi</taxon>
        <taxon>Dikarya</taxon>
        <taxon>Ascomycota</taxon>
        <taxon>Pezizomycotina</taxon>
        <taxon>Eurotiomycetes</taxon>
        <taxon>Eurotiomycetidae</taxon>
        <taxon>Eurotiales</taxon>
        <taxon>Aspergillaceae</taxon>
        <taxon>Aspergillus</taxon>
        <taxon>Aspergillus subgen. Polypaecilum</taxon>
    </lineage>
</organism>
<proteinExistence type="predicted"/>
<name>A0A3A2ZV82_9EURO</name>
<dbReference type="Proteomes" id="UP000266188">
    <property type="component" value="Unassembled WGS sequence"/>
</dbReference>
<dbReference type="EMBL" id="MVGC01000018">
    <property type="protein sequence ID" value="RJE26630.1"/>
    <property type="molecule type" value="Genomic_DNA"/>
</dbReference>
<dbReference type="OrthoDB" id="2896006at2759"/>
<comment type="caution">
    <text evidence="1">The sequence shown here is derived from an EMBL/GenBank/DDBJ whole genome shotgun (WGS) entry which is preliminary data.</text>
</comment>
<keyword evidence="2" id="KW-1185">Reference proteome</keyword>
<reference evidence="2" key="1">
    <citation type="submission" date="2017-02" db="EMBL/GenBank/DDBJ databases">
        <authorList>
            <person name="Tafer H."/>
            <person name="Lopandic K."/>
        </authorList>
    </citation>
    <scope>NUCLEOTIDE SEQUENCE [LARGE SCALE GENOMIC DNA]</scope>
    <source>
        <strain evidence="2">CBS 366.77</strain>
    </source>
</reference>
<protein>
    <submittedName>
        <fullName evidence="1">Uncharacterized protein</fullName>
    </submittedName>
</protein>
<accession>A0A3A2ZV82</accession>
<evidence type="ECO:0000313" key="1">
    <source>
        <dbReference type="EMBL" id="RJE26630.1"/>
    </source>
</evidence>